<dbReference type="RefSeq" id="WP_005804129.1">
    <property type="nucleotide sequence ID" value="NZ_JGCY01000398.1"/>
</dbReference>
<evidence type="ECO:0000313" key="3">
    <source>
        <dbReference type="Proteomes" id="UP000020529"/>
    </source>
</evidence>
<comment type="caution">
    <text evidence="2">The sequence shown here is derived from an EMBL/GenBank/DDBJ whole genome shotgun (WGS) entry which is preliminary data.</text>
</comment>
<dbReference type="PATRIC" id="fig|1339315.3.peg.4209"/>
<feature type="transmembrane region" description="Helical" evidence="1">
    <location>
        <begin position="6"/>
        <end position="25"/>
    </location>
</feature>
<evidence type="ECO:0008006" key="4">
    <source>
        <dbReference type="Google" id="ProtNLM"/>
    </source>
</evidence>
<protein>
    <recommendedName>
        <fullName evidence="4">YtxH domain-containing protein</fullName>
    </recommendedName>
</protein>
<keyword evidence="1" id="KW-0812">Transmembrane</keyword>
<keyword evidence="1" id="KW-1133">Transmembrane helix</keyword>
<dbReference type="Proteomes" id="UP000020529">
    <property type="component" value="Unassembled WGS sequence"/>
</dbReference>
<evidence type="ECO:0000256" key="1">
    <source>
        <dbReference type="SAM" id="Phobius"/>
    </source>
</evidence>
<accession>A0A015SKC6</accession>
<evidence type="ECO:0000313" key="2">
    <source>
        <dbReference type="EMBL" id="EXY72644.1"/>
    </source>
</evidence>
<proteinExistence type="predicted"/>
<gene>
    <name evidence="2" type="ORF">M124_3556</name>
</gene>
<keyword evidence="1" id="KW-0472">Membrane</keyword>
<dbReference type="EMBL" id="JGCY01000398">
    <property type="protein sequence ID" value="EXY72644.1"/>
    <property type="molecule type" value="Genomic_DNA"/>
</dbReference>
<organism evidence="2 3">
    <name type="scientific">Bacteroides fragilis str. 3988T(B)14</name>
    <dbReference type="NCBI Taxonomy" id="1339315"/>
    <lineage>
        <taxon>Bacteria</taxon>
        <taxon>Pseudomonadati</taxon>
        <taxon>Bacteroidota</taxon>
        <taxon>Bacteroidia</taxon>
        <taxon>Bacteroidales</taxon>
        <taxon>Bacteroidaceae</taxon>
        <taxon>Bacteroides</taxon>
    </lineage>
</organism>
<reference evidence="2 3" key="1">
    <citation type="submission" date="2014-02" db="EMBL/GenBank/DDBJ databases">
        <authorList>
            <person name="Sears C."/>
            <person name="Carroll K."/>
            <person name="Sack B.R."/>
            <person name="Qadri F."/>
            <person name="Myers L.L."/>
            <person name="Chung G.-T."/>
            <person name="Escheverria P."/>
            <person name="Fraser C.M."/>
            <person name="Sadzewicz L."/>
            <person name="Shefchek K.A."/>
            <person name="Tallon L."/>
            <person name="Das S.P."/>
            <person name="Daugherty S."/>
            <person name="Mongodin E.F."/>
        </authorList>
    </citation>
    <scope>NUCLEOTIDE SEQUENCE [LARGE SCALE GENOMIC DNA]</scope>
    <source>
        <strain evidence="3">3988T(B)14</strain>
    </source>
</reference>
<sequence>MGSGNAKFLVGLGIGSAIGALVYHFSRTAKAKKLKNDVYNALHEIEADAELAVVEAKDKAVKAGAKVAGKVADKATEVKEKLTPNS</sequence>
<dbReference type="AlphaFoldDB" id="A0A015SKC6"/>
<name>A0A015SKC6_BACFG</name>